<evidence type="ECO:0000256" key="10">
    <source>
        <dbReference type="ARBA" id="ARBA00023002"/>
    </source>
</evidence>
<evidence type="ECO:0000256" key="1">
    <source>
        <dbReference type="ARBA" id="ARBA00001954"/>
    </source>
</evidence>
<dbReference type="AlphaFoldDB" id="A0A8S1DEY5"/>
<keyword evidence="10" id="KW-0560">Oxidoreductase</keyword>
<dbReference type="Gene3D" id="3.60.130.10">
    <property type="entry name" value="Clavaminate synthase-like"/>
    <property type="match status" value="1"/>
</dbReference>
<dbReference type="FunFam" id="3.30.2020.30:FF:000002">
    <property type="entry name" value="Putative gamma-butyrobetaine dioxygenase"/>
    <property type="match status" value="1"/>
</dbReference>
<evidence type="ECO:0000256" key="14">
    <source>
        <dbReference type="ARBA" id="ARBA00032283"/>
    </source>
</evidence>
<comment type="function">
    <text evidence="15">Converts trimethyllysine (TML) into hydroxytrimethyllysine (HTML).</text>
</comment>
<dbReference type="PANTHER" id="PTHR10696">
    <property type="entry name" value="GAMMA-BUTYROBETAINE HYDROXYLASE-RELATED"/>
    <property type="match status" value="1"/>
</dbReference>
<dbReference type="Proteomes" id="UP000494165">
    <property type="component" value="Unassembled WGS sequence"/>
</dbReference>
<dbReference type="Gene3D" id="3.30.2020.30">
    <property type="match status" value="1"/>
</dbReference>
<comment type="similarity">
    <text evidence="4">Belongs to the gamma-BBH/TMLD family.</text>
</comment>
<organism evidence="19 20">
    <name type="scientific">Cloeon dipterum</name>
    <dbReference type="NCBI Taxonomy" id="197152"/>
    <lineage>
        <taxon>Eukaryota</taxon>
        <taxon>Metazoa</taxon>
        <taxon>Ecdysozoa</taxon>
        <taxon>Arthropoda</taxon>
        <taxon>Hexapoda</taxon>
        <taxon>Insecta</taxon>
        <taxon>Pterygota</taxon>
        <taxon>Palaeoptera</taxon>
        <taxon>Ephemeroptera</taxon>
        <taxon>Pisciforma</taxon>
        <taxon>Baetidae</taxon>
        <taxon>Cloeon</taxon>
    </lineage>
</organism>
<evidence type="ECO:0000256" key="4">
    <source>
        <dbReference type="ARBA" id="ARBA00008654"/>
    </source>
</evidence>
<dbReference type="EMBL" id="CADEPI010000182">
    <property type="protein sequence ID" value="CAB3379250.1"/>
    <property type="molecule type" value="Genomic_DNA"/>
</dbReference>
<keyword evidence="8" id="KW-0124">Carnitine biosynthesis</keyword>
<evidence type="ECO:0000256" key="16">
    <source>
        <dbReference type="ARBA" id="ARBA00049334"/>
    </source>
</evidence>
<evidence type="ECO:0000313" key="19">
    <source>
        <dbReference type="EMBL" id="CAB3379250.1"/>
    </source>
</evidence>
<keyword evidence="11" id="KW-0408">Iron</keyword>
<feature type="domain" description="TauD/TfdA-like" evidence="17">
    <location>
        <begin position="161"/>
        <end position="390"/>
    </location>
</feature>
<dbReference type="InterPro" id="IPR012776">
    <property type="entry name" value="Trimethyllysine_dOase"/>
</dbReference>
<comment type="cofactor">
    <cofactor evidence="1">
        <name>Fe(2+)</name>
        <dbReference type="ChEBI" id="CHEBI:29033"/>
    </cofactor>
</comment>
<evidence type="ECO:0000259" key="18">
    <source>
        <dbReference type="Pfam" id="PF06155"/>
    </source>
</evidence>
<evidence type="ECO:0000256" key="12">
    <source>
        <dbReference type="ARBA" id="ARBA00030363"/>
    </source>
</evidence>
<evidence type="ECO:0000256" key="11">
    <source>
        <dbReference type="ARBA" id="ARBA00023004"/>
    </source>
</evidence>
<dbReference type="NCBIfam" id="TIGR02410">
    <property type="entry name" value="carnitine_TMLD"/>
    <property type="match status" value="1"/>
</dbReference>
<evidence type="ECO:0000256" key="6">
    <source>
        <dbReference type="ARBA" id="ARBA00016835"/>
    </source>
</evidence>
<keyword evidence="9" id="KW-0223">Dioxygenase</keyword>
<dbReference type="FunFam" id="3.60.130.10:FF:000001">
    <property type="entry name" value="Trimethyllysine dioxygenase, mitochondrial"/>
    <property type="match status" value="1"/>
</dbReference>
<dbReference type="GO" id="GO:0005506">
    <property type="term" value="F:iron ion binding"/>
    <property type="evidence" value="ECO:0007669"/>
    <property type="project" value="InterPro"/>
</dbReference>
<sequence length="406" mass="46151">MAVTFGKSFLFHTAKTLAKTCLRPASTQVDLQKNYLKLTSASGQLVHADLMWLRDHCRCSECYNHATSQRSLPFLSIQQDISPKTWQIAENDSELHVSWPDGHTSKYEIQWLFENLDPKRATQNLGKMHNLRKLWEDSKAPDVPDINYFELVEKSCPVSLEKAVLSLLQHGIISVIKVPRTVQATRLVVEKIAPPQQTFFGGMWEFGTKTHNEQANHEDTAYTSDALDPHHDSTYFSESTGLQVFHCLERSKNCQGGATRLVDGMAAADHLAKEDPKSFEILSETAIECEYKEPGQHHVGRQPVVVLDPVTRSLLQIRFNLYDRSPMNTLKSEDVRNYYLALQKLARIIFSGRYEVQKELSPGNVVVIDNWRVLHGRTAFTGQRHMAGCYVSRTEWLSKARVLGLI</sequence>
<evidence type="ECO:0000256" key="5">
    <source>
        <dbReference type="ARBA" id="ARBA00012267"/>
    </source>
</evidence>
<dbReference type="InterPro" id="IPR003819">
    <property type="entry name" value="TauD/TfdA-like"/>
</dbReference>
<dbReference type="InterPro" id="IPR050411">
    <property type="entry name" value="AlphaKG_dependent_hydroxylases"/>
</dbReference>
<keyword evidence="7" id="KW-0479">Metal-binding</keyword>
<comment type="cofactor">
    <cofactor evidence="2">
        <name>L-ascorbate</name>
        <dbReference type="ChEBI" id="CHEBI:38290"/>
    </cofactor>
</comment>
<dbReference type="InterPro" id="IPR042098">
    <property type="entry name" value="TauD-like_sf"/>
</dbReference>
<comment type="caution">
    <text evidence="19">The sequence shown here is derived from an EMBL/GenBank/DDBJ whole genome shotgun (WGS) entry which is preliminary data.</text>
</comment>
<evidence type="ECO:0000256" key="13">
    <source>
        <dbReference type="ARBA" id="ARBA00031778"/>
    </source>
</evidence>
<reference evidence="19 20" key="1">
    <citation type="submission" date="2020-04" db="EMBL/GenBank/DDBJ databases">
        <authorList>
            <person name="Alioto T."/>
            <person name="Alioto T."/>
            <person name="Gomez Garrido J."/>
        </authorList>
    </citation>
    <scope>NUCLEOTIDE SEQUENCE [LARGE SCALE GENOMIC DNA]</scope>
</reference>
<evidence type="ECO:0000256" key="8">
    <source>
        <dbReference type="ARBA" id="ARBA00022873"/>
    </source>
</evidence>
<evidence type="ECO:0000256" key="9">
    <source>
        <dbReference type="ARBA" id="ARBA00022964"/>
    </source>
</evidence>
<dbReference type="GO" id="GO:0045329">
    <property type="term" value="P:carnitine biosynthetic process"/>
    <property type="evidence" value="ECO:0007669"/>
    <property type="project" value="UniProtKB-KW"/>
</dbReference>
<dbReference type="Pfam" id="PF06155">
    <property type="entry name" value="GBBH-like_N"/>
    <property type="match status" value="1"/>
</dbReference>
<evidence type="ECO:0000259" key="17">
    <source>
        <dbReference type="Pfam" id="PF02668"/>
    </source>
</evidence>
<evidence type="ECO:0000256" key="3">
    <source>
        <dbReference type="ARBA" id="ARBA00005022"/>
    </source>
</evidence>
<proteinExistence type="inferred from homology"/>
<dbReference type="EC" id="1.14.11.8" evidence="5"/>
<name>A0A8S1DEY5_9INSE</name>
<dbReference type="SUPFAM" id="SSF51197">
    <property type="entry name" value="Clavaminate synthase-like"/>
    <property type="match status" value="1"/>
</dbReference>
<comment type="catalytic activity">
    <reaction evidence="16">
        <text>N(6),N(6),N(6)-trimethyl-L-lysine + 2-oxoglutarate + O2 = (3S)-3-hydroxy-N(6),N(6),N(6)-trimethyl-L-lysine + succinate + CO2</text>
        <dbReference type="Rhea" id="RHEA:14181"/>
        <dbReference type="ChEBI" id="CHEBI:15379"/>
        <dbReference type="ChEBI" id="CHEBI:16526"/>
        <dbReference type="ChEBI" id="CHEBI:16810"/>
        <dbReference type="ChEBI" id="CHEBI:30031"/>
        <dbReference type="ChEBI" id="CHEBI:58100"/>
        <dbReference type="ChEBI" id="CHEBI:141499"/>
        <dbReference type="EC" id="1.14.11.8"/>
    </reaction>
</comment>
<accession>A0A8S1DEY5</accession>
<keyword evidence="20" id="KW-1185">Reference proteome</keyword>
<dbReference type="InterPro" id="IPR010376">
    <property type="entry name" value="GBBH-like_N"/>
</dbReference>
<dbReference type="GO" id="GO:0050353">
    <property type="term" value="F:trimethyllysine dioxygenase activity"/>
    <property type="evidence" value="ECO:0007669"/>
    <property type="project" value="UniProtKB-EC"/>
</dbReference>
<feature type="domain" description="Gamma-butyrobetaine hydroxylase-like N-terminal" evidence="18">
    <location>
        <begin position="31"/>
        <end position="112"/>
    </location>
</feature>
<dbReference type="OrthoDB" id="408743at2759"/>
<evidence type="ECO:0000256" key="15">
    <source>
        <dbReference type="ARBA" id="ARBA00046008"/>
    </source>
</evidence>
<dbReference type="GO" id="GO:0005739">
    <property type="term" value="C:mitochondrion"/>
    <property type="evidence" value="ECO:0007669"/>
    <property type="project" value="TreeGrafter"/>
</dbReference>
<dbReference type="CDD" id="cd00250">
    <property type="entry name" value="CAS_like"/>
    <property type="match status" value="1"/>
</dbReference>
<comment type="pathway">
    <text evidence="3">Amine and polyamine biosynthesis; carnitine biosynthesis.</text>
</comment>
<evidence type="ECO:0000313" key="20">
    <source>
        <dbReference type="Proteomes" id="UP000494165"/>
    </source>
</evidence>
<evidence type="ECO:0000256" key="2">
    <source>
        <dbReference type="ARBA" id="ARBA00001961"/>
    </source>
</evidence>
<dbReference type="Pfam" id="PF02668">
    <property type="entry name" value="TauD"/>
    <property type="match status" value="1"/>
</dbReference>
<protein>
    <recommendedName>
        <fullName evidence="6">Trimethyllysine dioxygenase, mitochondrial</fullName>
        <ecNumber evidence="5">1.14.11.8</ecNumber>
    </recommendedName>
    <alternativeName>
        <fullName evidence="13">Epsilon-trimethyllysine 2-oxoglutarate dioxygenase</fullName>
    </alternativeName>
    <alternativeName>
        <fullName evidence="12">TML hydroxylase</fullName>
    </alternativeName>
    <alternativeName>
        <fullName evidence="14">TML-alpha-ketoglutarate dioxygenase</fullName>
    </alternativeName>
</protein>
<dbReference type="PANTHER" id="PTHR10696:SF51">
    <property type="entry name" value="TRIMETHYLLYSINE DIOXYGENASE, MITOCHONDRIAL"/>
    <property type="match status" value="1"/>
</dbReference>
<gene>
    <name evidence="19" type="ORF">CLODIP_2_CD12067</name>
</gene>
<evidence type="ECO:0000256" key="7">
    <source>
        <dbReference type="ARBA" id="ARBA00022723"/>
    </source>
</evidence>
<dbReference type="InterPro" id="IPR038492">
    <property type="entry name" value="GBBH-like_N_sf"/>
</dbReference>